<evidence type="ECO:0000313" key="9">
    <source>
        <dbReference type="EMBL" id="CAD8204159.1"/>
    </source>
</evidence>
<dbReference type="EMBL" id="CAJJDO010000136">
    <property type="protein sequence ID" value="CAD8204159.1"/>
    <property type="molecule type" value="Genomic_DNA"/>
</dbReference>
<name>A0A8S1XSQ7_9CILI</name>
<feature type="region of interest" description="Disordered" evidence="7">
    <location>
        <begin position="724"/>
        <end position="755"/>
    </location>
</feature>
<protein>
    <recommendedName>
        <fullName evidence="8">B box-type domain-containing protein</fullName>
    </recommendedName>
</protein>
<dbReference type="GO" id="GO:0008270">
    <property type="term" value="F:zinc ion binding"/>
    <property type="evidence" value="ECO:0007669"/>
    <property type="project" value="UniProtKB-KW"/>
</dbReference>
<proteinExistence type="predicted"/>
<dbReference type="InterPro" id="IPR027109">
    <property type="entry name" value="Swc4/Dmap1"/>
</dbReference>
<dbReference type="CDD" id="cd19757">
    <property type="entry name" value="Bbox1"/>
    <property type="match status" value="1"/>
</dbReference>
<dbReference type="GO" id="GO:0000122">
    <property type="term" value="P:negative regulation of transcription by RNA polymerase II"/>
    <property type="evidence" value="ECO:0007669"/>
    <property type="project" value="TreeGrafter"/>
</dbReference>
<evidence type="ECO:0000313" key="10">
    <source>
        <dbReference type="Proteomes" id="UP000689195"/>
    </source>
</evidence>
<feature type="compositionally biased region" description="Basic and acidic residues" evidence="7">
    <location>
        <begin position="724"/>
        <end position="736"/>
    </location>
</feature>
<sequence length="755" mass="89724">MFCDHQGEQSFCICCQQLICELCICCTNSKKINVPKIHLNALCSRCDQTQAQIKCEQCMFQFCQECFQSVHKIGKFSTHIKIEINQDLHQQIIKQMSIITELEQYCQEQMKSILQYFDQIQFLDGISNYRNQQMKQLKQRINLIEAAVKINSEQSFEIPKCLIYQKETFNLTAKEQIIDLILNIDIQKNLDQSTLSPRKILTQSNVRRSASCKKLESQDKIVEICETFEKRKFIKSLCQSNSIQLQWTHSRLKVDYNQKMGIGMKIKGVEQFKQIYIAKTNYKFRIQSIFENKTSEFSEILNLATSQQQSIEDSLIISKKIINNDIQVQFEKPGLVLRTNPLYFRIWSWEIKLIINGIIEDLTASLVFGVANKQRKIVGTTLNYGYQRESLIIKVLVDIENKLMTITSKMHPNGERYYNIMGPVFPAFQNKNTHKGSGYKEVLNLTGGLYPFALFSQTKPLNHQKWIQEEIMLTNHNIEKVKAWVPEQEKGQMFRGEKVNQDPEYLEFKEEEISIDTDWSLEETQYLFNQLRNYNYNFKVLSDRYSYQNKNRDIYQLKDRYNRFGNKVQQKRNEKSHFLYNYVYDEEYDRFRNMELEKYQKEPNKYVMKIKSYKKIQGKLINKQRNKRGNIKDIDDKSINYIIDMSQRNEEIQKTTNERIVYLRNKWINEALPLPTTIKDKLDRQLKEVLQNTKLALNQEIEELFCNLRKLQLGVLSQQRLQKRREQDKRHLEDKIKKLKAQHDSQQASDMKTKK</sequence>
<accession>A0A8S1XSQ7</accession>
<evidence type="ECO:0000256" key="2">
    <source>
        <dbReference type="ARBA" id="ARBA00022853"/>
    </source>
</evidence>
<keyword evidence="6" id="KW-0863">Zinc-finger</keyword>
<keyword evidence="6" id="KW-0862">Zinc</keyword>
<keyword evidence="3" id="KW-0805">Transcription regulation</keyword>
<keyword evidence="4" id="KW-0804">Transcription</keyword>
<evidence type="ECO:0000256" key="3">
    <source>
        <dbReference type="ARBA" id="ARBA00023015"/>
    </source>
</evidence>
<dbReference type="GO" id="GO:0006338">
    <property type="term" value="P:chromatin remodeling"/>
    <property type="evidence" value="ECO:0007669"/>
    <property type="project" value="InterPro"/>
</dbReference>
<dbReference type="PROSITE" id="PS50119">
    <property type="entry name" value="ZF_BBOX"/>
    <property type="match status" value="1"/>
</dbReference>
<dbReference type="OrthoDB" id="19740at2759"/>
<comment type="caution">
    <text evidence="9">The sequence shown here is derived from an EMBL/GenBank/DDBJ whole genome shotgun (WGS) entry which is preliminary data.</text>
</comment>
<gene>
    <name evidence="9" type="ORF">PPENT_87.1.T1360066</name>
</gene>
<organism evidence="9 10">
    <name type="scientific">Paramecium pentaurelia</name>
    <dbReference type="NCBI Taxonomy" id="43138"/>
    <lineage>
        <taxon>Eukaryota</taxon>
        <taxon>Sar</taxon>
        <taxon>Alveolata</taxon>
        <taxon>Ciliophora</taxon>
        <taxon>Intramacronucleata</taxon>
        <taxon>Oligohymenophorea</taxon>
        <taxon>Peniculida</taxon>
        <taxon>Parameciidae</taxon>
        <taxon>Paramecium</taxon>
    </lineage>
</organism>
<feature type="domain" description="B box-type" evidence="8">
    <location>
        <begin position="38"/>
        <end position="84"/>
    </location>
</feature>
<keyword evidence="2" id="KW-0156">Chromatin regulator</keyword>
<dbReference type="Pfam" id="PF16282">
    <property type="entry name" value="SANT_DAMP1_like"/>
    <property type="match status" value="1"/>
</dbReference>
<dbReference type="GO" id="GO:0003714">
    <property type="term" value="F:transcription corepressor activity"/>
    <property type="evidence" value="ECO:0007669"/>
    <property type="project" value="TreeGrafter"/>
</dbReference>
<dbReference type="InterPro" id="IPR032563">
    <property type="entry name" value="DAMP1_SANT-like"/>
</dbReference>
<dbReference type="InterPro" id="IPR000315">
    <property type="entry name" value="Znf_B-box"/>
</dbReference>
<keyword evidence="6" id="KW-0479">Metal-binding</keyword>
<feature type="compositionally biased region" description="Polar residues" evidence="7">
    <location>
        <begin position="744"/>
        <end position="755"/>
    </location>
</feature>
<evidence type="ECO:0000256" key="6">
    <source>
        <dbReference type="PROSITE-ProRule" id="PRU00024"/>
    </source>
</evidence>
<reference evidence="9" key="1">
    <citation type="submission" date="2021-01" db="EMBL/GenBank/DDBJ databases">
        <authorList>
            <consortium name="Genoscope - CEA"/>
            <person name="William W."/>
        </authorList>
    </citation>
    <scope>NUCLEOTIDE SEQUENCE</scope>
</reference>
<keyword evidence="5" id="KW-0539">Nucleus</keyword>
<dbReference type="PANTHER" id="PTHR12855">
    <property type="entry name" value="DNA METHYLTRANSFERASE 1-ASSOCIATED PROTEIN 1 FAMILY MEMBER"/>
    <property type="match status" value="1"/>
</dbReference>
<dbReference type="PANTHER" id="PTHR12855:SF10">
    <property type="entry name" value="DNA METHYLTRANSFERASE 1-ASSOCIATED PROTEIN 1"/>
    <property type="match status" value="1"/>
</dbReference>
<keyword evidence="10" id="KW-1185">Reference proteome</keyword>
<dbReference type="GO" id="GO:0006281">
    <property type="term" value="P:DNA repair"/>
    <property type="evidence" value="ECO:0007669"/>
    <property type="project" value="InterPro"/>
</dbReference>
<evidence type="ECO:0000256" key="7">
    <source>
        <dbReference type="SAM" id="MobiDB-lite"/>
    </source>
</evidence>
<evidence type="ECO:0000259" key="8">
    <source>
        <dbReference type="PROSITE" id="PS50119"/>
    </source>
</evidence>
<evidence type="ECO:0000256" key="5">
    <source>
        <dbReference type="ARBA" id="ARBA00023242"/>
    </source>
</evidence>
<dbReference type="AlphaFoldDB" id="A0A8S1XSQ7"/>
<evidence type="ECO:0000256" key="4">
    <source>
        <dbReference type="ARBA" id="ARBA00023163"/>
    </source>
</evidence>
<dbReference type="Proteomes" id="UP000689195">
    <property type="component" value="Unassembled WGS sequence"/>
</dbReference>
<evidence type="ECO:0000256" key="1">
    <source>
        <dbReference type="ARBA" id="ARBA00004123"/>
    </source>
</evidence>
<dbReference type="GO" id="GO:0035267">
    <property type="term" value="C:NuA4 histone acetyltransferase complex"/>
    <property type="evidence" value="ECO:0007669"/>
    <property type="project" value="InterPro"/>
</dbReference>
<comment type="subcellular location">
    <subcellularLocation>
        <location evidence="1">Nucleus</location>
    </subcellularLocation>
</comment>
<dbReference type="GO" id="GO:0000812">
    <property type="term" value="C:Swr1 complex"/>
    <property type="evidence" value="ECO:0007669"/>
    <property type="project" value="TreeGrafter"/>
</dbReference>